<dbReference type="NCBIfam" id="TIGR00125">
    <property type="entry name" value="cyt_tran_rel"/>
    <property type="match status" value="1"/>
</dbReference>
<keyword evidence="5 9" id="KW-0067">ATP-binding</keyword>
<dbReference type="GO" id="GO:0005524">
    <property type="term" value="F:ATP binding"/>
    <property type="evidence" value="ECO:0007669"/>
    <property type="project" value="UniProtKB-KW"/>
</dbReference>
<keyword evidence="1 9" id="KW-0963">Cytoplasm</keyword>
<keyword evidence="12" id="KW-1185">Reference proteome</keyword>
<evidence type="ECO:0000256" key="5">
    <source>
        <dbReference type="ARBA" id="ARBA00022840"/>
    </source>
</evidence>
<keyword evidence="4 9" id="KW-0547">Nucleotide-binding</keyword>
<dbReference type="InterPro" id="IPR014729">
    <property type="entry name" value="Rossmann-like_a/b/a_fold"/>
</dbReference>
<dbReference type="InterPro" id="IPR004821">
    <property type="entry name" value="Cyt_trans-like"/>
</dbReference>
<comment type="cofactor">
    <cofactor evidence="9">
        <name>Mg(2+)</name>
        <dbReference type="ChEBI" id="CHEBI:18420"/>
    </cofactor>
</comment>
<keyword evidence="7 9" id="KW-0173">Coenzyme A biosynthesis</keyword>
<dbReference type="EMBL" id="VDUX01000001">
    <property type="protein sequence ID" value="TXL62711.1"/>
    <property type="molecule type" value="Genomic_DNA"/>
</dbReference>
<dbReference type="Gene3D" id="3.40.50.620">
    <property type="entry name" value="HUPs"/>
    <property type="match status" value="1"/>
</dbReference>
<evidence type="ECO:0000313" key="11">
    <source>
        <dbReference type="EMBL" id="TXL62711.1"/>
    </source>
</evidence>
<feature type="binding site" evidence="9">
    <location>
        <position position="87"/>
    </location>
    <ligand>
        <name>substrate</name>
    </ligand>
</feature>
<comment type="caution">
    <text evidence="11">The sequence shown here is derived from an EMBL/GenBank/DDBJ whole genome shotgun (WGS) entry which is preliminary data.</text>
</comment>
<comment type="function">
    <text evidence="9">Reversibly transfers an adenylyl group from ATP to 4'-phosphopantetheine, yielding dephospho-CoA (dPCoA) and pyrophosphate.</text>
</comment>
<dbReference type="SUPFAM" id="SSF52374">
    <property type="entry name" value="Nucleotidylyl transferase"/>
    <property type="match status" value="1"/>
</dbReference>
<dbReference type="PANTHER" id="PTHR21342">
    <property type="entry name" value="PHOSPHOPANTETHEINE ADENYLYLTRANSFERASE"/>
    <property type="match status" value="1"/>
</dbReference>
<evidence type="ECO:0000256" key="8">
    <source>
        <dbReference type="ARBA" id="ARBA00029346"/>
    </source>
</evidence>
<dbReference type="AlphaFoldDB" id="A0A5C8NPF0"/>
<name>A0A5C8NPF0_9ACTN</name>
<gene>
    <name evidence="9 11" type="primary">coaD</name>
    <name evidence="11" type="ORF">FHP06_00215</name>
</gene>
<evidence type="ECO:0000313" key="12">
    <source>
        <dbReference type="Proteomes" id="UP000321571"/>
    </source>
</evidence>
<dbReference type="RefSeq" id="WP_147682664.1">
    <property type="nucleotide sequence ID" value="NZ_VDUX01000001.1"/>
</dbReference>
<dbReference type="GO" id="GO:0015937">
    <property type="term" value="P:coenzyme A biosynthetic process"/>
    <property type="evidence" value="ECO:0007669"/>
    <property type="project" value="UniProtKB-UniRule"/>
</dbReference>
<evidence type="ECO:0000256" key="2">
    <source>
        <dbReference type="ARBA" id="ARBA00022679"/>
    </source>
</evidence>
<evidence type="ECO:0000256" key="9">
    <source>
        <dbReference type="HAMAP-Rule" id="MF_00151"/>
    </source>
</evidence>
<dbReference type="PANTHER" id="PTHR21342:SF1">
    <property type="entry name" value="PHOSPHOPANTETHEINE ADENYLYLTRANSFERASE"/>
    <property type="match status" value="1"/>
</dbReference>
<feature type="site" description="Transition state stabilizer" evidence="9">
    <location>
        <position position="17"/>
    </location>
</feature>
<dbReference type="EC" id="2.7.7.3" evidence="9"/>
<dbReference type="InterPro" id="IPR001980">
    <property type="entry name" value="PPAT"/>
</dbReference>
<keyword evidence="3 9" id="KW-0548">Nucleotidyltransferase</keyword>
<dbReference type="Pfam" id="PF01467">
    <property type="entry name" value="CTP_transf_like"/>
    <property type="match status" value="1"/>
</dbReference>
<dbReference type="NCBIfam" id="TIGR01510">
    <property type="entry name" value="coaD_prev_kdtB"/>
    <property type="match status" value="1"/>
</dbReference>
<dbReference type="Proteomes" id="UP000321571">
    <property type="component" value="Unassembled WGS sequence"/>
</dbReference>
<feature type="binding site" evidence="9">
    <location>
        <begin position="88"/>
        <end position="90"/>
    </location>
    <ligand>
        <name>ATP</name>
        <dbReference type="ChEBI" id="CHEBI:30616"/>
    </ligand>
</feature>
<feature type="binding site" evidence="9">
    <location>
        <position position="17"/>
    </location>
    <ligand>
        <name>ATP</name>
        <dbReference type="ChEBI" id="CHEBI:30616"/>
    </ligand>
</feature>
<evidence type="ECO:0000256" key="6">
    <source>
        <dbReference type="ARBA" id="ARBA00022842"/>
    </source>
</evidence>
<dbReference type="GO" id="GO:0005737">
    <property type="term" value="C:cytoplasm"/>
    <property type="evidence" value="ECO:0007669"/>
    <property type="project" value="UniProtKB-SubCell"/>
</dbReference>
<feature type="binding site" evidence="9">
    <location>
        <begin position="122"/>
        <end position="128"/>
    </location>
    <ligand>
        <name>ATP</name>
        <dbReference type="ChEBI" id="CHEBI:30616"/>
    </ligand>
</feature>
<dbReference type="CDD" id="cd02163">
    <property type="entry name" value="PPAT"/>
    <property type="match status" value="1"/>
</dbReference>
<evidence type="ECO:0000256" key="1">
    <source>
        <dbReference type="ARBA" id="ARBA00022490"/>
    </source>
</evidence>
<organism evidence="11 12">
    <name type="scientific">Aeromicrobium terrae</name>
    <dbReference type="NCBI Taxonomy" id="2498846"/>
    <lineage>
        <taxon>Bacteria</taxon>
        <taxon>Bacillati</taxon>
        <taxon>Actinomycetota</taxon>
        <taxon>Actinomycetes</taxon>
        <taxon>Propionibacteriales</taxon>
        <taxon>Nocardioidaceae</taxon>
        <taxon>Aeromicrobium</taxon>
    </lineage>
</organism>
<comment type="catalytic activity">
    <reaction evidence="8 9">
        <text>(R)-4'-phosphopantetheine + ATP + H(+) = 3'-dephospho-CoA + diphosphate</text>
        <dbReference type="Rhea" id="RHEA:19801"/>
        <dbReference type="ChEBI" id="CHEBI:15378"/>
        <dbReference type="ChEBI" id="CHEBI:30616"/>
        <dbReference type="ChEBI" id="CHEBI:33019"/>
        <dbReference type="ChEBI" id="CHEBI:57328"/>
        <dbReference type="ChEBI" id="CHEBI:61723"/>
        <dbReference type="EC" id="2.7.7.3"/>
    </reaction>
</comment>
<sequence>MTKVVCPGSFDPVTNGHLDIVGRASRLFDEVVVAVLVNEKKSSLFSIDERIDMLGRATTELPNVTVASFTGLLVDFCTENDVSAIVKGLRAVSDFDYELQMAQMNSSLTDVDTIFIPTSPEYSYLASSLVKEVAKGGGDVSRLVPDFVLEQMTQRFAES</sequence>
<comment type="similarity">
    <text evidence="9">Belongs to the bacterial CoaD family.</text>
</comment>
<keyword evidence="6 9" id="KW-0460">Magnesium</keyword>
<dbReference type="PRINTS" id="PR01020">
    <property type="entry name" value="LPSBIOSNTHSS"/>
</dbReference>
<feature type="binding site" evidence="9">
    <location>
        <position position="73"/>
    </location>
    <ligand>
        <name>substrate</name>
    </ligand>
</feature>
<comment type="subunit">
    <text evidence="9">Homohexamer.</text>
</comment>
<proteinExistence type="inferred from homology"/>
<protein>
    <recommendedName>
        <fullName evidence="9">Phosphopantetheine adenylyltransferase</fullName>
        <ecNumber evidence="9">2.7.7.3</ecNumber>
    </recommendedName>
    <alternativeName>
        <fullName evidence="9">Dephospho-CoA pyrophosphorylase</fullName>
    </alternativeName>
    <alternativeName>
        <fullName evidence="9">Pantetheine-phosphate adenylyltransferase</fullName>
        <shortName evidence="9">PPAT</shortName>
    </alternativeName>
</protein>
<feature type="binding site" evidence="9">
    <location>
        <position position="98"/>
    </location>
    <ligand>
        <name>ATP</name>
        <dbReference type="ChEBI" id="CHEBI:30616"/>
    </ligand>
</feature>
<dbReference type="UniPathway" id="UPA00241">
    <property type="reaction ID" value="UER00355"/>
</dbReference>
<feature type="binding site" evidence="9">
    <location>
        <position position="9"/>
    </location>
    <ligand>
        <name>substrate</name>
    </ligand>
</feature>
<evidence type="ECO:0000259" key="10">
    <source>
        <dbReference type="Pfam" id="PF01467"/>
    </source>
</evidence>
<feature type="binding site" evidence="9">
    <location>
        <position position="41"/>
    </location>
    <ligand>
        <name>substrate</name>
    </ligand>
</feature>
<dbReference type="GO" id="GO:0004595">
    <property type="term" value="F:pantetheine-phosphate adenylyltransferase activity"/>
    <property type="evidence" value="ECO:0007669"/>
    <property type="project" value="UniProtKB-UniRule"/>
</dbReference>
<dbReference type="HAMAP" id="MF_00151">
    <property type="entry name" value="PPAT_bact"/>
    <property type="match status" value="1"/>
</dbReference>
<comment type="subcellular location">
    <subcellularLocation>
        <location evidence="9">Cytoplasm</location>
    </subcellularLocation>
</comment>
<comment type="pathway">
    <text evidence="9">Cofactor biosynthesis; coenzyme A biosynthesis; CoA from (R)-pantothenate: step 4/5.</text>
</comment>
<feature type="domain" description="Cytidyltransferase-like" evidence="10">
    <location>
        <begin position="5"/>
        <end position="132"/>
    </location>
</feature>
<dbReference type="OrthoDB" id="9806661at2"/>
<evidence type="ECO:0000256" key="7">
    <source>
        <dbReference type="ARBA" id="ARBA00022993"/>
    </source>
</evidence>
<reference evidence="11 12" key="1">
    <citation type="submission" date="2019-06" db="EMBL/GenBank/DDBJ databases">
        <title>Aeromicrobium sp. nov., isolated from a maize field.</title>
        <authorList>
            <person name="Lin S.-Y."/>
            <person name="Tsai C.-F."/>
            <person name="Young C.-C."/>
        </authorList>
    </citation>
    <scope>NUCLEOTIDE SEQUENCE [LARGE SCALE GENOMIC DNA]</scope>
    <source>
        <strain evidence="11 12">CC-CFT486</strain>
    </source>
</reference>
<feature type="binding site" evidence="9">
    <location>
        <begin position="9"/>
        <end position="10"/>
    </location>
    <ligand>
        <name>ATP</name>
        <dbReference type="ChEBI" id="CHEBI:30616"/>
    </ligand>
</feature>
<evidence type="ECO:0000256" key="4">
    <source>
        <dbReference type="ARBA" id="ARBA00022741"/>
    </source>
</evidence>
<evidence type="ECO:0000256" key="3">
    <source>
        <dbReference type="ARBA" id="ARBA00022695"/>
    </source>
</evidence>
<accession>A0A5C8NPF0</accession>
<keyword evidence="2 9" id="KW-0808">Transferase</keyword>